<dbReference type="OrthoDB" id="9810101at2"/>
<reference evidence="1 2" key="1">
    <citation type="submission" date="2013-02" db="EMBL/GenBank/DDBJ databases">
        <title>The Genome Sequence of Enterococcus phoeniculicola BAA-412.</title>
        <authorList>
            <consortium name="The Broad Institute Genome Sequencing Platform"/>
            <consortium name="The Broad Institute Genome Sequencing Center for Infectious Disease"/>
            <person name="Earl A.M."/>
            <person name="Gilmore M.S."/>
            <person name="Lebreton F."/>
            <person name="Walker B."/>
            <person name="Young S.K."/>
            <person name="Zeng Q."/>
            <person name="Gargeya S."/>
            <person name="Fitzgerald M."/>
            <person name="Haas B."/>
            <person name="Abouelleil A."/>
            <person name="Alvarado L."/>
            <person name="Arachchi H.M."/>
            <person name="Berlin A.M."/>
            <person name="Chapman S.B."/>
            <person name="Dewar J."/>
            <person name="Goldberg J."/>
            <person name="Griggs A."/>
            <person name="Gujja S."/>
            <person name="Hansen M."/>
            <person name="Howarth C."/>
            <person name="Imamovic A."/>
            <person name="Larimer J."/>
            <person name="McCowan C."/>
            <person name="Murphy C."/>
            <person name="Neiman D."/>
            <person name="Pearson M."/>
            <person name="Priest M."/>
            <person name="Roberts A."/>
            <person name="Saif S."/>
            <person name="Shea T."/>
            <person name="Sisk P."/>
            <person name="Sykes S."/>
            <person name="Wortman J."/>
            <person name="Nusbaum C."/>
            <person name="Birren B."/>
        </authorList>
    </citation>
    <scope>NUCLEOTIDE SEQUENCE [LARGE SCALE GENOMIC DNA]</scope>
    <source>
        <strain evidence="1 2">ATCC BAA-412</strain>
    </source>
</reference>
<dbReference type="HOGENOM" id="CLU_044146_7_0_9"/>
<dbReference type="PANTHER" id="PTHR10000:SF25">
    <property type="entry name" value="PHOSPHATASE YKRA-RELATED"/>
    <property type="match status" value="1"/>
</dbReference>
<dbReference type="AlphaFoldDB" id="R3W8L4"/>
<dbReference type="SUPFAM" id="SSF56784">
    <property type="entry name" value="HAD-like"/>
    <property type="match status" value="1"/>
</dbReference>
<protein>
    <submittedName>
        <fullName evidence="1">Cof-like hydrolase</fullName>
    </submittedName>
</protein>
<proteinExistence type="predicted"/>
<evidence type="ECO:0000313" key="2">
    <source>
        <dbReference type="Proteomes" id="UP000013785"/>
    </source>
</evidence>
<dbReference type="GO" id="GO:0016791">
    <property type="term" value="F:phosphatase activity"/>
    <property type="evidence" value="ECO:0007669"/>
    <property type="project" value="TreeGrafter"/>
</dbReference>
<dbReference type="InterPro" id="IPR036412">
    <property type="entry name" value="HAD-like_sf"/>
</dbReference>
<dbReference type="NCBIfam" id="TIGR00099">
    <property type="entry name" value="Cof-subfamily"/>
    <property type="match status" value="1"/>
</dbReference>
<comment type="caution">
    <text evidence="1">The sequence shown here is derived from an EMBL/GenBank/DDBJ whole genome shotgun (WGS) entry which is preliminary data.</text>
</comment>
<evidence type="ECO:0000313" key="1">
    <source>
        <dbReference type="EMBL" id="EOL43832.1"/>
    </source>
</evidence>
<dbReference type="RefSeq" id="WP_010768476.1">
    <property type="nucleotide sequence ID" value="NZ_ASWE01000002.1"/>
</dbReference>
<dbReference type="PROSITE" id="PS01229">
    <property type="entry name" value="COF_2"/>
    <property type="match status" value="1"/>
</dbReference>
<dbReference type="GO" id="GO:0000287">
    <property type="term" value="F:magnesium ion binding"/>
    <property type="evidence" value="ECO:0007669"/>
    <property type="project" value="TreeGrafter"/>
</dbReference>
<dbReference type="GO" id="GO:0005829">
    <property type="term" value="C:cytosol"/>
    <property type="evidence" value="ECO:0007669"/>
    <property type="project" value="TreeGrafter"/>
</dbReference>
<dbReference type="NCBIfam" id="TIGR01484">
    <property type="entry name" value="HAD-SF-IIB"/>
    <property type="match status" value="1"/>
</dbReference>
<dbReference type="PANTHER" id="PTHR10000">
    <property type="entry name" value="PHOSPHOSERINE PHOSPHATASE"/>
    <property type="match status" value="1"/>
</dbReference>
<gene>
    <name evidence="1" type="ORF">UC3_01813</name>
</gene>
<keyword evidence="2" id="KW-1185">Reference proteome</keyword>
<dbReference type="eggNOG" id="COG0561">
    <property type="taxonomic scope" value="Bacteria"/>
</dbReference>
<dbReference type="Gene3D" id="3.40.50.1000">
    <property type="entry name" value="HAD superfamily/HAD-like"/>
    <property type="match status" value="1"/>
</dbReference>
<dbReference type="Pfam" id="PF08282">
    <property type="entry name" value="Hydrolase_3"/>
    <property type="match status" value="1"/>
</dbReference>
<dbReference type="InterPro" id="IPR000150">
    <property type="entry name" value="Cof"/>
</dbReference>
<dbReference type="STRING" id="154621.RV11_GL002059"/>
<dbReference type="PATRIC" id="fig|1158610.3.peg.1807"/>
<dbReference type="Proteomes" id="UP000013785">
    <property type="component" value="Unassembled WGS sequence"/>
</dbReference>
<dbReference type="PROSITE" id="PS01228">
    <property type="entry name" value="COF_1"/>
    <property type="match status" value="1"/>
</dbReference>
<dbReference type="SFLD" id="SFLDG01140">
    <property type="entry name" value="C2.B:_Phosphomannomutase_and_P"/>
    <property type="match status" value="1"/>
</dbReference>
<dbReference type="Gene3D" id="3.30.1240.10">
    <property type="match status" value="1"/>
</dbReference>
<dbReference type="EMBL" id="AJAT01000015">
    <property type="protein sequence ID" value="EOL43832.1"/>
    <property type="molecule type" value="Genomic_DNA"/>
</dbReference>
<sequence>MKNSETKGIIFFDLDGTLLNERSEISTENRLLLLLLDDLNYLLVAASGRSPKEIETIVGRSPISSYVSLNGQYVVYEKKCISHHAIPSELITELLSFAHKFQTPVAMYGKEDYRINFINSATKKLYKLDNADLPQIDETYFLDEEIFMLYLFNETPEYDELFMKEFKGLLTFYRDSPYSLAVILHGRSKKQGIYDIYQQLSPDVIKNSFAFGDGMNDISMLQSVTHSIAMGNASDSVKKIADYVTTSHTDSGILTGLKHYKII</sequence>
<dbReference type="SFLD" id="SFLDS00003">
    <property type="entry name" value="Haloacid_Dehalogenase"/>
    <property type="match status" value="1"/>
</dbReference>
<keyword evidence="1" id="KW-0378">Hydrolase</keyword>
<name>R3W8L4_9ENTE</name>
<accession>R3W8L4</accession>
<dbReference type="InterPro" id="IPR006379">
    <property type="entry name" value="HAD-SF_hydro_IIB"/>
</dbReference>
<dbReference type="InterPro" id="IPR023214">
    <property type="entry name" value="HAD_sf"/>
</dbReference>
<organism evidence="1 2">
    <name type="scientific">Enterococcus phoeniculicola ATCC BAA-412</name>
    <dbReference type="NCBI Taxonomy" id="1158610"/>
    <lineage>
        <taxon>Bacteria</taxon>
        <taxon>Bacillati</taxon>
        <taxon>Bacillota</taxon>
        <taxon>Bacilli</taxon>
        <taxon>Lactobacillales</taxon>
        <taxon>Enterococcaceae</taxon>
        <taxon>Enterococcus</taxon>
    </lineage>
</organism>